<name>A0A347ZWL7_9CHLR</name>
<accession>A0A347ZWL7</accession>
<dbReference type="AlphaFoldDB" id="A0A347ZWL7"/>
<sequence length="254" mass="28734">MAVHLYLSLIPEALIASMLTPEEFGAYYAVGSEKKSRGQAIFFEIDPQFRGQGFQVDEAIKRCIPHEDGSPKRSIYISVYRVLENIPLDAIKKLYLTTQDGRTLGIEPSQDLPFADTGLHLYREISPVAPLVVSAHGPQAFYELIVKNPTSLIKLPAVCFLELRLDDLAHDPEYAEVGDLPYANMEHLRSCLVSLRSKAVSSKMVDRLPSSGIPFRTIKNGFFVGNTKKLLYFPFPDEKTLVDKYYRWWRSATM</sequence>
<dbReference type="OrthoDB" id="1118320at2"/>
<proteinExistence type="predicted"/>
<dbReference type="Proteomes" id="UP000256388">
    <property type="component" value="Unassembled WGS sequence"/>
</dbReference>
<reference evidence="1 2" key="1">
    <citation type="submission" date="2018-08" db="EMBL/GenBank/DDBJ databases">
        <title>Genomic Encyclopedia of Type Strains, Phase IV (KMG-IV): sequencing the most valuable type-strain genomes for metagenomic binning, comparative biology and taxonomic classification.</title>
        <authorList>
            <person name="Goeker M."/>
        </authorList>
    </citation>
    <scope>NUCLEOTIDE SEQUENCE [LARGE SCALE GENOMIC DNA]</scope>
    <source>
        <strain evidence="1 2">DSM 23923</strain>
    </source>
</reference>
<dbReference type="EMBL" id="QUMS01000005">
    <property type="protein sequence ID" value="REG05440.1"/>
    <property type="molecule type" value="Genomic_DNA"/>
</dbReference>
<organism evidence="1 2">
    <name type="scientific">Pelolinea submarina</name>
    <dbReference type="NCBI Taxonomy" id="913107"/>
    <lineage>
        <taxon>Bacteria</taxon>
        <taxon>Bacillati</taxon>
        <taxon>Chloroflexota</taxon>
        <taxon>Anaerolineae</taxon>
        <taxon>Anaerolineales</taxon>
        <taxon>Anaerolineaceae</taxon>
        <taxon>Pelolinea</taxon>
    </lineage>
</organism>
<protein>
    <submittedName>
        <fullName evidence="1">Uncharacterized protein</fullName>
    </submittedName>
</protein>
<evidence type="ECO:0000313" key="2">
    <source>
        <dbReference type="Proteomes" id="UP000256388"/>
    </source>
</evidence>
<comment type="caution">
    <text evidence="1">The sequence shown here is derived from an EMBL/GenBank/DDBJ whole genome shotgun (WGS) entry which is preliminary data.</text>
</comment>
<keyword evidence="2" id="KW-1185">Reference proteome</keyword>
<evidence type="ECO:0000313" key="1">
    <source>
        <dbReference type="EMBL" id="REG05440.1"/>
    </source>
</evidence>
<gene>
    <name evidence="1" type="ORF">DFR64_2841</name>
</gene>
<dbReference type="RefSeq" id="WP_116226106.1">
    <property type="nucleotide sequence ID" value="NZ_AP018437.1"/>
</dbReference>